<reference evidence="2" key="2">
    <citation type="journal article" date="2015" name="Data Brief">
        <title>Shoot transcriptome of the giant reed, Arundo donax.</title>
        <authorList>
            <person name="Barrero R.A."/>
            <person name="Guerrero F.D."/>
            <person name="Moolhuijzen P."/>
            <person name="Goolsby J.A."/>
            <person name="Tidwell J."/>
            <person name="Bellgard S.E."/>
            <person name="Bellgard M.I."/>
        </authorList>
    </citation>
    <scope>NUCLEOTIDE SEQUENCE</scope>
    <source>
        <tissue evidence="2">Shoot tissue taken approximately 20 cm above the soil surface</tissue>
    </source>
</reference>
<dbReference type="AlphaFoldDB" id="A0A0A8Z7F9"/>
<feature type="compositionally biased region" description="Polar residues" evidence="1">
    <location>
        <begin position="1"/>
        <end position="15"/>
    </location>
</feature>
<sequence>MFNLAASSSALKPSDTNTSWSSMNISTSSIKAGSTLSPSESLLPSSSDALLASRDITGFSMAVSPFYTPL</sequence>
<reference evidence="2" key="1">
    <citation type="submission" date="2014-09" db="EMBL/GenBank/DDBJ databases">
        <authorList>
            <person name="Magalhaes I.L.F."/>
            <person name="Oliveira U."/>
            <person name="Santos F.R."/>
            <person name="Vidigal T.H.D.A."/>
            <person name="Brescovit A.D."/>
            <person name="Santos A.J."/>
        </authorList>
    </citation>
    <scope>NUCLEOTIDE SEQUENCE</scope>
    <source>
        <tissue evidence="2">Shoot tissue taken approximately 20 cm above the soil surface</tissue>
    </source>
</reference>
<protein>
    <submittedName>
        <fullName evidence="2">Uncharacterized protein</fullName>
    </submittedName>
</protein>
<evidence type="ECO:0000256" key="1">
    <source>
        <dbReference type="SAM" id="MobiDB-lite"/>
    </source>
</evidence>
<feature type="region of interest" description="Disordered" evidence="1">
    <location>
        <begin position="1"/>
        <end position="23"/>
    </location>
</feature>
<dbReference type="EMBL" id="GBRH01263154">
    <property type="protein sequence ID" value="JAD34741.1"/>
    <property type="molecule type" value="Transcribed_RNA"/>
</dbReference>
<accession>A0A0A8Z7F9</accession>
<proteinExistence type="predicted"/>
<name>A0A0A8Z7F9_ARUDO</name>
<organism evidence="2">
    <name type="scientific">Arundo donax</name>
    <name type="common">Giant reed</name>
    <name type="synonym">Donax arundinaceus</name>
    <dbReference type="NCBI Taxonomy" id="35708"/>
    <lineage>
        <taxon>Eukaryota</taxon>
        <taxon>Viridiplantae</taxon>
        <taxon>Streptophyta</taxon>
        <taxon>Embryophyta</taxon>
        <taxon>Tracheophyta</taxon>
        <taxon>Spermatophyta</taxon>
        <taxon>Magnoliopsida</taxon>
        <taxon>Liliopsida</taxon>
        <taxon>Poales</taxon>
        <taxon>Poaceae</taxon>
        <taxon>PACMAD clade</taxon>
        <taxon>Arundinoideae</taxon>
        <taxon>Arundineae</taxon>
        <taxon>Arundo</taxon>
    </lineage>
</organism>
<evidence type="ECO:0000313" key="2">
    <source>
        <dbReference type="EMBL" id="JAD34741.1"/>
    </source>
</evidence>